<proteinExistence type="predicted"/>
<feature type="chain" id="PRO_5035781052" evidence="3">
    <location>
        <begin position="25"/>
        <end position="171"/>
    </location>
</feature>
<organism evidence="4 5">
    <name type="scientific">Mytilus edulis</name>
    <name type="common">Blue mussel</name>
    <dbReference type="NCBI Taxonomy" id="6550"/>
    <lineage>
        <taxon>Eukaryota</taxon>
        <taxon>Metazoa</taxon>
        <taxon>Spiralia</taxon>
        <taxon>Lophotrochozoa</taxon>
        <taxon>Mollusca</taxon>
        <taxon>Bivalvia</taxon>
        <taxon>Autobranchia</taxon>
        <taxon>Pteriomorphia</taxon>
        <taxon>Mytilida</taxon>
        <taxon>Mytiloidea</taxon>
        <taxon>Mytilidae</taxon>
        <taxon>Mytilinae</taxon>
        <taxon>Mytilus</taxon>
    </lineage>
</organism>
<keyword evidence="3" id="KW-0732">Signal</keyword>
<feature type="signal peptide" evidence="3">
    <location>
        <begin position="1"/>
        <end position="24"/>
    </location>
</feature>
<reference evidence="4" key="1">
    <citation type="submission" date="2021-03" db="EMBL/GenBank/DDBJ databases">
        <authorList>
            <person name="Bekaert M."/>
        </authorList>
    </citation>
    <scope>NUCLEOTIDE SEQUENCE</scope>
</reference>
<keyword evidence="5" id="KW-1185">Reference proteome</keyword>
<protein>
    <submittedName>
        <fullName evidence="4">Uncharacterized protein</fullName>
    </submittedName>
</protein>
<evidence type="ECO:0000256" key="3">
    <source>
        <dbReference type="SAM" id="SignalP"/>
    </source>
</evidence>
<evidence type="ECO:0000256" key="1">
    <source>
        <dbReference type="SAM" id="MobiDB-lite"/>
    </source>
</evidence>
<dbReference type="AlphaFoldDB" id="A0A8S3V4Y9"/>
<evidence type="ECO:0000313" key="4">
    <source>
        <dbReference type="EMBL" id="CAG2253200.1"/>
    </source>
</evidence>
<accession>A0A8S3V4Y9</accession>
<comment type="caution">
    <text evidence="4">The sequence shown here is derived from an EMBL/GenBank/DDBJ whole genome shotgun (WGS) entry which is preliminary data.</text>
</comment>
<dbReference type="OrthoDB" id="6143356at2759"/>
<dbReference type="EMBL" id="CAJPWZ010003145">
    <property type="protein sequence ID" value="CAG2253200.1"/>
    <property type="molecule type" value="Genomic_DNA"/>
</dbReference>
<keyword evidence="2" id="KW-1133">Transmembrane helix</keyword>
<feature type="transmembrane region" description="Helical" evidence="2">
    <location>
        <begin position="53"/>
        <end position="74"/>
    </location>
</feature>
<keyword evidence="2" id="KW-0812">Transmembrane</keyword>
<keyword evidence="2" id="KW-0472">Membrane</keyword>
<feature type="region of interest" description="Disordered" evidence="1">
    <location>
        <begin position="147"/>
        <end position="171"/>
    </location>
</feature>
<gene>
    <name evidence="4" type="ORF">MEDL_64753</name>
</gene>
<sequence>MSTRYGLNALKLAVLLGISSEVATSEYCTVFCEYGCCGNSCCADKRAIAVGSIFGGLAFIFLIVMLCIICMGYIKKKSRKERMQISHAEQEAQTINKVNDTRTINMDSTTCTVIINLKNRKKAVVKVNSGKMSIIKEDNVDVQTKALNKPLTPQPLPPELLRSAEAARRKK</sequence>
<evidence type="ECO:0000256" key="2">
    <source>
        <dbReference type="SAM" id="Phobius"/>
    </source>
</evidence>
<name>A0A8S3V4Y9_MYTED</name>
<evidence type="ECO:0000313" key="5">
    <source>
        <dbReference type="Proteomes" id="UP000683360"/>
    </source>
</evidence>
<dbReference type="Proteomes" id="UP000683360">
    <property type="component" value="Unassembled WGS sequence"/>
</dbReference>